<feature type="domain" description="C2H2-type" evidence="1">
    <location>
        <begin position="87"/>
        <end position="109"/>
    </location>
</feature>
<accession>A0A9P8N7N5</accession>
<evidence type="ECO:0000313" key="2">
    <source>
        <dbReference type="EMBL" id="KAH1892567.1"/>
    </source>
</evidence>
<evidence type="ECO:0000259" key="1">
    <source>
        <dbReference type="PROSITE" id="PS00028"/>
    </source>
</evidence>
<reference evidence="2" key="1">
    <citation type="submission" date="2021-08" db="EMBL/GenBank/DDBJ databases">
        <title>Global Aspergillus fumigatus from environmental and clinical sources.</title>
        <authorList>
            <person name="Barber A."/>
            <person name="Sae-Ong T."/>
        </authorList>
    </citation>
    <scope>NUCLEOTIDE SEQUENCE</scope>
    <source>
        <strain evidence="2">NRZ-2016-071</strain>
    </source>
</reference>
<sequence>MDLFIYNNTHWVWICRPCGYAVLVPHLQTHLATWHGKHPSAATPALWVAAQALMGRRPAWDPTQGACVLPPLESAPMPGLPVYQGYCCPHCPYVVWALSNLPKHQRRAHPEAPWPCPGRPLAPEPGLPELLAVSYQQFFPAQAGSSFFQVTPLAQVRAQLREALVEEAELDGAIPAPTQKHPTENFAAVAALRVLPDPAQEPLLVAFAGSIKRLIDRAYRTIADRRINEHLEPPYPDPPKAIHLPALPPGVAGDLFESTLIGFLAILGVDAARQTFHEPYSYTGHLSGLVKMGQMLVVKQVVQMADEGLVTHPSDALDSMRERFLMYGVRAPFAWITRLCTYGKKVQNTTTSLGYIYWSDDEQTLSYKELRLNLERLFLLHEEESREACGWNFLQDPRNRSQLRALGKQWLMDRVLNADWLREEFLELYQFLERLLLLIHITAGQPRRATELLGLWHKNTVHGRHWSIYLEHRLVSTITAYHKGYSVSNSIKIIYCYLLKPVSELVVYYLWLVLPFWQAMAWLARRQSGPQSAFLWPCGDGTWDSSWLRTVLQREAEIHLQTKLNILSYRHTAIAISRVHLKCGGFKRDYGTDDAVFNEQASHSSWVAGTVYARGLQEAPGHVEARRQRYRAISREWHAFLGFETYLGPRKRSWEEGEVQPGLKRQRPYVMVEMDYD</sequence>
<gene>
    <name evidence="2" type="ORF">KXV57_003839</name>
</gene>
<dbReference type="InterPro" id="IPR022698">
    <property type="entry name" value="OrsD"/>
</dbReference>
<dbReference type="InterPro" id="IPR013087">
    <property type="entry name" value="Znf_C2H2_type"/>
</dbReference>
<organism evidence="2 3">
    <name type="scientific">Aspergillus fumigatus</name>
    <name type="common">Neosartorya fumigata</name>
    <dbReference type="NCBI Taxonomy" id="746128"/>
    <lineage>
        <taxon>Eukaryota</taxon>
        <taxon>Fungi</taxon>
        <taxon>Dikarya</taxon>
        <taxon>Ascomycota</taxon>
        <taxon>Pezizomycotina</taxon>
        <taxon>Eurotiomycetes</taxon>
        <taxon>Eurotiomycetidae</taxon>
        <taxon>Eurotiales</taxon>
        <taxon>Aspergillaceae</taxon>
        <taxon>Aspergillus</taxon>
        <taxon>Aspergillus subgen. Fumigati</taxon>
    </lineage>
</organism>
<protein>
    <recommendedName>
        <fullName evidence="1">C2H2-type domain-containing protein</fullName>
    </recommendedName>
</protein>
<dbReference type="AlphaFoldDB" id="A0A9P8N7N5"/>
<dbReference type="EMBL" id="JAIBSC010000231">
    <property type="protein sequence ID" value="KAH1892567.1"/>
    <property type="molecule type" value="Genomic_DNA"/>
</dbReference>
<name>A0A9P8N7N5_ASPFM</name>
<dbReference type="Proteomes" id="UP000813423">
    <property type="component" value="Unassembled WGS sequence"/>
</dbReference>
<dbReference type="Pfam" id="PF12013">
    <property type="entry name" value="OrsD"/>
    <property type="match status" value="1"/>
</dbReference>
<evidence type="ECO:0000313" key="3">
    <source>
        <dbReference type="Proteomes" id="UP000813423"/>
    </source>
</evidence>
<dbReference type="PROSITE" id="PS00028">
    <property type="entry name" value="ZINC_FINGER_C2H2_1"/>
    <property type="match status" value="1"/>
</dbReference>
<comment type="caution">
    <text evidence="2">The sequence shown here is derived from an EMBL/GenBank/DDBJ whole genome shotgun (WGS) entry which is preliminary data.</text>
</comment>
<proteinExistence type="predicted"/>